<feature type="region of interest" description="Disordered" evidence="1">
    <location>
        <begin position="82"/>
        <end position="108"/>
    </location>
</feature>
<evidence type="ECO:0008006" key="4">
    <source>
        <dbReference type="Google" id="ProtNLM"/>
    </source>
</evidence>
<proteinExistence type="predicted"/>
<organism evidence="2 3">
    <name type="scientific">Caldovatus sediminis</name>
    <dbReference type="NCBI Taxonomy" id="2041189"/>
    <lineage>
        <taxon>Bacteria</taxon>
        <taxon>Pseudomonadati</taxon>
        <taxon>Pseudomonadota</taxon>
        <taxon>Alphaproteobacteria</taxon>
        <taxon>Acetobacterales</taxon>
        <taxon>Roseomonadaceae</taxon>
        <taxon>Caldovatus</taxon>
    </lineage>
</organism>
<gene>
    <name evidence="2" type="ORF">GCM10010964_13000</name>
</gene>
<evidence type="ECO:0000313" key="3">
    <source>
        <dbReference type="Proteomes" id="UP000597507"/>
    </source>
</evidence>
<protein>
    <recommendedName>
        <fullName evidence="4">VWA containing CoxE family protein</fullName>
    </recommendedName>
</protein>
<dbReference type="PANTHER" id="PTHR39338">
    <property type="entry name" value="BLL5662 PROTEIN-RELATED"/>
    <property type="match status" value="1"/>
</dbReference>
<dbReference type="InterPro" id="IPR008912">
    <property type="entry name" value="Uncharacterised_CoxE"/>
</dbReference>
<sequence>MSAPLPPTLLDFFRAARGAGLRVSTAEGLDAVRAAEVVGFDDRATLRDALSLVLAKTPEEKRQFEECFALFFGRDGFREAAAAPADAPAPTPPGRAEGAGGIGGDGMGGGAAPSPLGRMLLEGDRAGLAAAMEEAAEAVGLSSISVFTQVNMYARRIMERMGLKALEDEIAALRRDPAGAERAARLDLARDYLRGEVRELVQRNLLLFARGETERWREEMLRQARLAGLDRRDAERMRVLVRAMARRLATRYARVRRRDRRGHLDARRTLRRNMAWGGVPFRTVWKQRKVEKPRLFVLCDVSGSVAAVAQFLLLFIYSLHEALSGVRAFAFTSGTIEVSEILEREPIEQAIAQIMGRIGFGSSNYGTSLEDFEKGWMQAVDRRTTVIVLGDGRGNRTEPRVDILQRLAGRAKQVIWLNPEHPASWGTGDSDMPRYAPHCRVVAQCATLRQLERVISDMLRNHAG</sequence>
<name>A0A8J2ZA81_9PROT</name>
<dbReference type="AlphaFoldDB" id="A0A8J2ZA81"/>
<evidence type="ECO:0000256" key="1">
    <source>
        <dbReference type="SAM" id="MobiDB-lite"/>
    </source>
</evidence>
<feature type="compositionally biased region" description="Gly residues" evidence="1">
    <location>
        <begin position="97"/>
        <end position="108"/>
    </location>
</feature>
<dbReference type="PIRSF" id="PIRSF010256">
    <property type="entry name" value="CoxE_vWa"/>
    <property type="match status" value="1"/>
</dbReference>
<dbReference type="InterPro" id="IPR036465">
    <property type="entry name" value="vWFA_dom_sf"/>
</dbReference>
<reference evidence="2 3" key="1">
    <citation type="journal article" date="2014" name="Int. J. Syst. Evol. Microbiol.">
        <title>Complete genome sequence of Corynebacterium casei LMG S-19264T (=DSM 44701T), isolated from a smear-ripened cheese.</title>
        <authorList>
            <consortium name="US DOE Joint Genome Institute (JGI-PGF)"/>
            <person name="Walter F."/>
            <person name="Albersmeier A."/>
            <person name="Kalinowski J."/>
            <person name="Ruckert C."/>
        </authorList>
    </citation>
    <scope>NUCLEOTIDE SEQUENCE [LARGE SCALE GENOMIC DNA]</scope>
    <source>
        <strain evidence="2 3">CGMCC 1.16330</strain>
    </source>
</reference>
<accession>A0A8J2ZA81</accession>
<comment type="caution">
    <text evidence="2">The sequence shown here is derived from an EMBL/GenBank/DDBJ whole genome shotgun (WGS) entry which is preliminary data.</text>
</comment>
<dbReference type="RefSeq" id="WP_229677846.1">
    <property type="nucleotide sequence ID" value="NZ_BMKS01000003.1"/>
</dbReference>
<dbReference type="Pfam" id="PF05762">
    <property type="entry name" value="VWA_CoxE"/>
    <property type="match status" value="1"/>
</dbReference>
<dbReference type="SUPFAM" id="SSF53300">
    <property type="entry name" value="vWA-like"/>
    <property type="match status" value="1"/>
</dbReference>
<keyword evidence="3" id="KW-1185">Reference proteome</keyword>
<evidence type="ECO:0000313" key="2">
    <source>
        <dbReference type="EMBL" id="GGG26475.1"/>
    </source>
</evidence>
<dbReference type="PANTHER" id="PTHR39338:SF5">
    <property type="entry name" value="BLR6139 PROTEIN"/>
    <property type="match status" value="1"/>
</dbReference>
<dbReference type="InterPro" id="IPR011195">
    <property type="entry name" value="UCP010256"/>
</dbReference>
<dbReference type="EMBL" id="BMKS01000003">
    <property type="protein sequence ID" value="GGG26475.1"/>
    <property type="molecule type" value="Genomic_DNA"/>
</dbReference>
<dbReference type="Proteomes" id="UP000597507">
    <property type="component" value="Unassembled WGS sequence"/>
</dbReference>